<evidence type="ECO:0000313" key="7">
    <source>
        <dbReference type="EMBL" id="GAC30273.1"/>
    </source>
</evidence>
<organism evidence="7 8">
    <name type="scientific">Brumicola pallidula DSM 14239 = ACAM 615</name>
    <dbReference type="NCBI Taxonomy" id="1121922"/>
    <lineage>
        <taxon>Bacteria</taxon>
        <taxon>Pseudomonadati</taxon>
        <taxon>Pseudomonadota</taxon>
        <taxon>Gammaproteobacteria</taxon>
        <taxon>Alteromonadales</taxon>
        <taxon>Alteromonadaceae</taxon>
        <taxon>Brumicola</taxon>
    </lineage>
</organism>
<feature type="domain" description="D-isomer specific 2-hydroxyacid dehydrogenase catalytic" evidence="5">
    <location>
        <begin position="19"/>
        <end position="319"/>
    </location>
</feature>
<evidence type="ECO:0000259" key="6">
    <source>
        <dbReference type="Pfam" id="PF02826"/>
    </source>
</evidence>
<dbReference type="PANTHER" id="PTHR42789">
    <property type="entry name" value="D-ISOMER SPECIFIC 2-HYDROXYACID DEHYDROGENASE FAMILY PROTEIN (AFU_ORTHOLOGUE AFUA_6G10090)"/>
    <property type="match status" value="1"/>
</dbReference>
<dbReference type="InterPro" id="IPR036291">
    <property type="entry name" value="NAD(P)-bd_dom_sf"/>
</dbReference>
<dbReference type="GO" id="GO:0051287">
    <property type="term" value="F:NAD binding"/>
    <property type="evidence" value="ECO:0007669"/>
    <property type="project" value="InterPro"/>
</dbReference>
<sequence length="326" mass="35092">MNVFLTRPLFNSSLLKARLSEAGITLIVADSDDICDRTELLEKMQNVAAILTHTEDDIDADLIAKMPSTVKLIANYGIGFSNIDVVAAAEKGIQVTNTPTEEAFHATAEATVALLVSIARQIPALSAERKAMKADPAPSFQRPTAVSIRNKITGIIGLGRIGSRVAQMMHHGFNNTIIYYDLSLNKAMGQAVNAKKVELAELMSNADFICVNMPLSEHTYDLVSAKMLALMKPDAVLINTARAGLVNEEALICRLNAGQLHGAGLDVYTDKVNNITAKNVALTSHFANFEREAYTAMTNLVADNIIGCLNNNKPVTPVNSPRGISS</sequence>
<keyword evidence="8" id="KW-1185">Reference proteome</keyword>
<dbReference type="EC" id="1.1.1.215" evidence="7"/>
<keyword evidence="2 4" id="KW-0560">Oxidoreductase</keyword>
<name>K6ZN05_9ALTE</name>
<dbReference type="RefSeq" id="WP_006014122.1">
    <property type="nucleotide sequence ID" value="NZ_AUAV01000008.1"/>
</dbReference>
<gene>
    <name evidence="7" type="ORF">GPAL_3425</name>
</gene>
<evidence type="ECO:0000256" key="1">
    <source>
        <dbReference type="ARBA" id="ARBA00005854"/>
    </source>
</evidence>
<dbReference type="EMBL" id="BAEQ01000054">
    <property type="protein sequence ID" value="GAC30273.1"/>
    <property type="molecule type" value="Genomic_DNA"/>
</dbReference>
<dbReference type="SUPFAM" id="SSF51735">
    <property type="entry name" value="NAD(P)-binding Rossmann-fold domains"/>
    <property type="match status" value="1"/>
</dbReference>
<protein>
    <submittedName>
        <fullName evidence="7">Gluconate 2-dehydrogenase</fullName>
        <ecNumber evidence="7">1.1.1.215</ecNumber>
    </submittedName>
</protein>
<dbReference type="OrthoDB" id="9805416at2"/>
<dbReference type="InterPro" id="IPR006140">
    <property type="entry name" value="D-isomer_DH_NAD-bd"/>
</dbReference>
<dbReference type="SUPFAM" id="SSF52283">
    <property type="entry name" value="Formate/glycerate dehydrogenase catalytic domain-like"/>
    <property type="match status" value="1"/>
</dbReference>
<evidence type="ECO:0000256" key="2">
    <source>
        <dbReference type="ARBA" id="ARBA00023002"/>
    </source>
</evidence>
<dbReference type="Proteomes" id="UP000006251">
    <property type="component" value="Unassembled WGS sequence"/>
</dbReference>
<evidence type="ECO:0000259" key="5">
    <source>
        <dbReference type="Pfam" id="PF00389"/>
    </source>
</evidence>
<dbReference type="AlphaFoldDB" id="K6ZN05"/>
<evidence type="ECO:0000256" key="3">
    <source>
        <dbReference type="ARBA" id="ARBA00023027"/>
    </source>
</evidence>
<reference evidence="8" key="1">
    <citation type="journal article" date="2014" name="Environ. Microbiol.">
        <title>Comparative genomics of the marine bacterial genus Glaciecola reveals the high degree of genomic diversity and genomic characteristic for cold adaptation.</title>
        <authorList>
            <person name="Qin Q.L."/>
            <person name="Xie B.B."/>
            <person name="Yu Y."/>
            <person name="Shu Y.L."/>
            <person name="Rong J.C."/>
            <person name="Zhang Y.J."/>
            <person name="Zhao D.L."/>
            <person name="Chen X.L."/>
            <person name="Zhang X.Y."/>
            <person name="Chen B."/>
            <person name="Zhou B.C."/>
            <person name="Zhang Y.Z."/>
        </authorList>
    </citation>
    <scope>NUCLEOTIDE SEQUENCE [LARGE SCALE GENOMIC DNA]</scope>
    <source>
        <strain evidence="8">ACAM 615</strain>
    </source>
</reference>
<evidence type="ECO:0000256" key="4">
    <source>
        <dbReference type="RuleBase" id="RU003719"/>
    </source>
</evidence>
<dbReference type="InterPro" id="IPR050857">
    <property type="entry name" value="D-2-hydroxyacid_DH"/>
</dbReference>
<dbReference type="InterPro" id="IPR006139">
    <property type="entry name" value="D-isomer_2_OHA_DH_cat_dom"/>
</dbReference>
<accession>K6ZN05</accession>
<dbReference type="Pfam" id="PF00389">
    <property type="entry name" value="2-Hacid_dh"/>
    <property type="match status" value="1"/>
</dbReference>
<comment type="caution">
    <text evidence="7">The sequence shown here is derived from an EMBL/GenBank/DDBJ whole genome shotgun (WGS) entry which is preliminary data.</text>
</comment>
<dbReference type="Gene3D" id="3.40.50.720">
    <property type="entry name" value="NAD(P)-binding Rossmann-like Domain"/>
    <property type="match status" value="2"/>
</dbReference>
<comment type="similarity">
    <text evidence="1 4">Belongs to the D-isomer specific 2-hydroxyacid dehydrogenase family.</text>
</comment>
<dbReference type="GO" id="GO:0008873">
    <property type="term" value="F:gluconate 2-dehydrogenase activity"/>
    <property type="evidence" value="ECO:0007669"/>
    <property type="project" value="UniProtKB-EC"/>
</dbReference>
<feature type="domain" description="D-isomer specific 2-hydroxyacid dehydrogenase NAD-binding" evidence="6">
    <location>
        <begin position="112"/>
        <end position="287"/>
    </location>
</feature>
<evidence type="ECO:0000313" key="8">
    <source>
        <dbReference type="Proteomes" id="UP000006251"/>
    </source>
</evidence>
<dbReference type="Pfam" id="PF02826">
    <property type="entry name" value="2-Hacid_dh_C"/>
    <property type="match status" value="1"/>
</dbReference>
<dbReference type="PANTHER" id="PTHR42789:SF1">
    <property type="entry name" value="D-ISOMER SPECIFIC 2-HYDROXYACID DEHYDROGENASE FAMILY PROTEIN (AFU_ORTHOLOGUE AFUA_6G10090)"/>
    <property type="match status" value="1"/>
</dbReference>
<keyword evidence="3" id="KW-0520">NAD</keyword>
<proteinExistence type="inferred from homology"/>
<dbReference type="STRING" id="1121922.GCA_000428905_01697"/>